<protein>
    <submittedName>
        <fullName evidence="2">Uncharacterized protein</fullName>
    </submittedName>
</protein>
<gene>
    <name evidence="2" type="ORF">F4556_007311</name>
</gene>
<evidence type="ECO:0000313" key="3">
    <source>
        <dbReference type="Proteomes" id="UP000573327"/>
    </source>
</evidence>
<dbReference type="Proteomes" id="UP000573327">
    <property type="component" value="Unassembled WGS sequence"/>
</dbReference>
<dbReference type="RefSeq" id="WP_184923974.1">
    <property type="nucleotide sequence ID" value="NZ_JACHJR010000001.1"/>
</dbReference>
<keyword evidence="3" id="KW-1185">Reference proteome</keyword>
<dbReference type="AlphaFoldDB" id="A0A7W7SM37"/>
<feature type="region of interest" description="Disordered" evidence="1">
    <location>
        <begin position="28"/>
        <end position="47"/>
    </location>
</feature>
<sequence>MTSGGSGASISWASTVNRESVMLRMLSIRAPPRPASTTPTAASRGMPTEAGELGLAEEYAEHQAETAETKHDVVAGFEPAPVLVVIH</sequence>
<name>A0A7W7SM37_9ACTN</name>
<feature type="compositionally biased region" description="Low complexity" evidence="1">
    <location>
        <begin position="35"/>
        <end position="47"/>
    </location>
</feature>
<comment type="caution">
    <text evidence="2">The sequence shown here is derived from an EMBL/GenBank/DDBJ whole genome shotgun (WGS) entry which is preliminary data.</text>
</comment>
<evidence type="ECO:0000256" key="1">
    <source>
        <dbReference type="SAM" id="MobiDB-lite"/>
    </source>
</evidence>
<organism evidence="2 3">
    <name type="scientific">Kitasatospora gansuensis</name>
    <dbReference type="NCBI Taxonomy" id="258050"/>
    <lineage>
        <taxon>Bacteria</taxon>
        <taxon>Bacillati</taxon>
        <taxon>Actinomycetota</taxon>
        <taxon>Actinomycetes</taxon>
        <taxon>Kitasatosporales</taxon>
        <taxon>Streptomycetaceae</taxon>
        <taxon>Kitasatospora</taxon>
    </lineage>
</organism>
<accession>A0A7W7SM37</accession>
<evidence type="ECO:0000313" key="2">
    <source>
        <dbReference type="EMBL" id="MBB4951776.1"/>
    </source>
</evidence>
<dbReference type="EMBL" id="JACHJR010000001">
    <property type="protein sequence ID" value="MBB4951776.1"/>
    <property type="molecule type" value="Genomic_DNA"/>
</dbReference>
<proteinExistence type="predicted"/>
<reference evidence="2 3" key="1">
    <citation type="submission" date="2020-08" db="EMBL/GenBank/DDBJ databases">
        <title>Sequencing the genomes of 1000 actinobacteria strains.</title>
        <authorList>
            <person name="Klenk H.-P."/>
        </authorList>
    </citation>
    <scope>NUCLEOTIDE SEQUENCE [LARGE SCALE GENOMIC DNA]</scope>
    <source>
        <strain evidence="2 3">DSM 44786</strain>
    </source>
</reference>